<dbReference type="InterPro" id="IPR001296">
    <property type="entry name" value="Glyco_trans_1"/>
</dbReference>
<protein>
    <submittedName>
        <fullName evidence="3">Glycosyltransferase family 4 protein</fullName>
    </submittedName>
</protein>
<dbReference type="EMBL" id="JACOOQ010000001">
    <property type="protein sequence ID" value="MBC5639000.1"/>
    <property type="molecule type" value="Genomic_DNA"/>
</dbReference>
<dbReference type="AlphaFoldDB" id="A0A8I0A4J9"/>
<comment type="caution">
    <text evidence="3">The sequence shown here is derived from an EMBL/GenBank/DDBJ whole genome shotgun (WGS) entry which is preliminary data.</text>
</comment>
<dbReference type="RefSeq" id="WP_186834423.1">
    <property type="nucleotide sequence ID" value="NZ_JACOOQ010000001.1"/>
</dbReference>
<reference evidence="3" key="1">
    <citation type="submission" date="2020-08" db="EMBL/GenBank/DDBJ databases">
        <title>Genome public.</title>
        <authorList>
            <person name="Liu C."/>
            <person name="Sun Q."/>
        </authorList>
    </citation>
    <scope>NUCLEOTIDE SEQUENCE</scope>
    <source>
        <strain evidence="3">NSJ-42</strain>
    </source>
</reference>
<dbReference type="PANTHER" id="PTHR45947">
    <property type="entry name" value="SULFOQUINOVOSYL TRANSFERASE SQD2"/>
    <property type="match status" value="1"/>
</dbReference>
<keyword evidence="4" id="KW-1185">Reference proteome</keyword>
<dbReference type="Proteomes" id="UP000662088">
    <property type="component" value="Unassembled WGS sequence"/>
</dbReference>
<evidence type="ECO:0000313" key="4">
    <source>
        <dbReference type="Proteomes" id="UP000662088"/>
    </source>
</evidence>
<evidence type="ECO:0000313" key="3">
    <source>
        <dbReference type="EMBL" id="MBC5639000.1"/>
    </source>
</evidence>
<gene>
    <name evidence="3" type="ORF">H8R92_00865</name>
</gene>
<dbReference type="Pfam" id="PF00534">
    <property type="entry name" value="Glycos_transf_1"/>
    <property type="match status" value="1"/>
</dbReference>
<keyword evidence="3" id="KW-0808">Transferase</keyword>
<dbReference type="Pfam" id="PF13439">
    <property type="entry name" value="Glyco_transf_4"/>
    <property type="match status" value="1"/>
</dbReference>
<dbReference type="SUPFAM" id="SSF53756">
    <property type="entry name" value="UDP-Glycosyltransferase/glycogen phosphorylase"/>
    <property type="match status" value="1"/>
</dbReference>
<dbReference type="InterPro" id="IPR050194">
    <property type="entry name" value="Glycosyltransferase_grp1"/>
</dbReference>
<accession>A0A8I0A4J9</accession>
<sequence>MNNKLIKVLEIGPSVTRSKGGMATVIDGIYKDKVSFQGYKIDLFDSFIDGNKLKRLMFCIYAYIKFHLLYKQYDIFHIHMASYGSTFRKIKYIKFLKRNNKKVIVHVHGAAYMEFYRALNDKRKKMITDTINEADLVIALSETWKCFFENEIKFKNVVVLNNAVDTKEFKNININRNQKVNKLLFLGRLGKRKGTYDLIYAIKALKDMGVLVKCIFAGDGEIEKAKMLAEELGVLNQLEFTGWIDTKKKMKLLKSIEVIVLPSYNEGLPMTILEGMASGKIIISTTVGAIPEVIIEEENGFLIEPGDITKLAEVIKYVYENEEILEKISKNNIAKIDKYFNIKKINRKLEKHFYNIYTR</sequence>
<proteinExistence type="predicted"/>
<dbReference type="CDD" id="cd03801">
    <property type="entry name" value="GT4_PimA-like"/>
    <property type="match status" value="1"/>
</dbReference>
<evidence type="ECO:0000259" key="1">
    <source>
        <dbReference type="Pfam" id="PF00534"/>
    </source>
</evidence>
<feature type="domain" description="Glycosyltransferase subfamily 4-like N-terminal" evidence="2">
    <location>
        <begin position="50"/>
        <end position="167"/>
    </location>
</feature>
<feature type="domain" description="Glycosyl transferase family 1" evidence="1">
    <location>
        <begin position="173"/>
        <end position="332"/>
    </location>
</feature>
<organism evidence="3 4">
    <name type="scientific">Clostridium lentum</name>
    <dbReference type="NCBI Taxonomy" id="2763037"/>
    <lineage>
        <taxon>Bacteria</taxon>
        <taxon>Bacillati</taxon>
        <taxon>Bacillota</taxon>
        <taxon>Clostridia</taxon>
        <taxon>Eubacteriales</taxon>
        <taxon>Clostridiaceae</taxon>
        <taxon>Clostridium</taxon>
    </lineage>
</organism>
<dbReference type="InterPro" id="IPR028098">
    <property type="entry name" value="Glyco_trans_4-like_N"/>
</dbReference>
<dbReference type="GO" id="GO:0016757">
    <property type="term" value="F:glycosyltransferase activity"/>
    <property type="evidence" value="ECO:0007669"/>
    <property type="project" value="InterPro"/>
</dbReference>
<dbReference type="Gene3D" id="3.40.50.2000">
    <property type="entry name" value="Glycogen Phosphorylase B"/>
    <property type="match status" value="2"/>
</dbReference>
<dbReference type="PANTHER" id="PTHR45947:SF15">
    <property type="entry name" value="TEICHURONIC ACID BIOSYNTHESIS GLYCOSYLTRANSFERASE TUAC-RELATED"/>
    <property type="match status" value="1"/>
</dbReference>
<name>A0A8I0A4J9_9CLOT</name>
<evidence type="ECO:0000259" key="2">
    <source>
        <dbReference type="Pfam" id="PF13439"/>
    </source>
</evidence>